<feature type="compositionally biased region" description="Low complexity" evidence="1">
    <location>
        <begin position="42"/>
        <end position="57"/>
    </location>
</feature>
<dbReference type="EMBL" id="PQIB02000006">
    <property type="protein sequence ID" value="RLN11625.1"/>
    <property type="molecule type" value="Genomic_DNA"/>
</dbReference>
<dbReference type="AlphaFoldDB" id="A0A3L6RYD6"/>
<evidence type="ECO:0000313" key="3">
    <source>
        <dbReference type="Proteomes" id="UP000275267"/>
    </source>
</evidence>
<gene>
    <name evidence="2" type="ORF">C2845_PM09G17090</name>
</gene>
<dbReference type="PANTHER" id="PTHR33018">
    <property type="entry name" value="OS10G0338966 PROTEIN-RELATED"/>
    <property type="match status" value="1"/>
</dbReference>
<keyword evidence="3" id="KW-1185">Reference proteome</keyword>
<dbReference type="PANTHER" id="PTHR33018:SF19">
    <property type="entry name" value="OS12G0558775 PROTEIN"/>
    <property type="match status" value="1"/>
</dbReference>
<evidence type="ECO:0000313" key="2">
    <source>
        <dbReference type="EMBL" id="RLN11625.1"/>
    </source>
</evidence>
<dbReference type="OrthoDB" id="686953at2759"/>
<name>A0A3L6RYD6_PANMI</name>
<feature type="compositionally biased region" description="Basic residues" evidence="1">
    <location>
        <begin position="58"/>
        <end position="68"/>
    </location>
</feature>
<proteinExistence type="predicted"/>
<feature type="region of interest" description="Disordered" evidence="1">
    <location>
        <begin position="301"/>
        <end position="320"/>
    </location>
</feature>
<dbReference type="Proteomes" id="UP000275267">
    <property type="component" value="Unassembled WGS sequence"/>
</dbReference>
<comment type="caution">
    <text evidence="2">The sequence shown here is derived from an EMBL/GenBank/DDBJ whole genome shotgun (WGS) entry which is preliminary data.</text>
</comment>
<feature type="region of interest" description="Disordered" evidence="1">
    <location>
        <begin position="34"/>
        <end position="68"/>
    </location>
</feature>
<organism evidence="2 3">
    <name type="scientific">Panicum miliaceum</name>
    <name type="common">Proso millet</name>
    <name type="synonym">Broomcorn millet</name>
    <dbReference type="NCBI Taxonomy" id="4540"/>
    <lineage>
        <taxon>Eukaryota</taxon>
        <taxon>Viridiplantae</taxon>
        <taxon>Streptophyta</taxon>
        <taxon>Embryophyta</taxon>
        <taxon>Tracheophyta</taxon>
        <taxon>Spermatophyta</taxon>
        <taxon>Magnoliopsida</taxon>
        <taxon>Liliopsida</taxon>
        <taxon>Poales</taxon>
        <taxon>Poaceae</taxon>
        <taxon>PACMAD clade</taxon>
        <taxon>Panicoideae</taxon>
        <taxon>Panicodae</taxon>
        <taxon>Paniceae</taxon>
        <taxon>Panicinae</taxon>
        <taxon>Panicum</taxon>
        <taxon>Panicum sect. Panicum</taxon>
    </lineage>
</organism>
<feature type="compositionally biased region" description="Basic and acidic residues" evidence="1">
    <location>
        <begin position="301"/>
        <end position="312"/>
    </location>
</feature>
<sequence length="397" mass="45170">MSTSFSLKYETNASSCPRQVPVVPMCLEYPDEAGEPKGYGSGPTPSTSATTAVTQSSGKKRGQHGRHKVHSKVHAIHKIGPHGEPLEPTSVIDVFSNQCAAIVKEHVPITYPDWRKIPADLKGAVWGEVKRRFEYPEDQFDEDVCRCHALFIAGKALRNLRSHLNKHYVKEGKTPYKDYNFIKRHVWEEFVEKMSTEESKSKIQHFFELAKRNALPHHLGMTGYAAKRKKWREEEREAAAAGQENPFEGINERGRDFFHARRPKKLKEGRTKYNEPQIEEAEKALLAANVAKERGMFEPSRQHDILGNPEHRGRVRGVSSRHSWKKVDSWQSDATSYHTRQRYKEGLIKKGRDEAVKEIVMGTIQEAFTSTDPNMVEPRRQMLLQAGVVPPQGQAAV</sequence>
<protein>
    <submittedName>
        <fullName evidence="2">Uncharacterized protein</fullName>
    </submittedName>
</protein>
<reference evidence="3" key="1">
    <citation type="journal article" date="2019" name="Nat. Commun.">
        <title>The genome of broomcorn millet.</title>
        <authorList>
            <person name="Zou C."/>
            <person name="Miki D."/>
            <person name="Li D."/>
            <person name="Tang Q."/>
            <person name="Xiao L."/>
            <person name="Rajput S."/>
            <person name="Deng P."/>
            <person name="Jia W."/>
            <person name="Huang R."/>
            <person name="Zhang M."/>
            <person name="Sun Y."/>
            <person name="Hu J."/>
            <person name="Fu X."/>
            <person name="Schnable P.S."/>
            <person name="Li F."/>
            <person name="Zhang H."/>
            <person name="Feng B."/>
            <person name="Zhu X."/>
            <person name="Liu R."/>
            <person name="Schnable J.C."/>
            <person name="Zhu J.-K."/>
            <person name="Zhang H."/>
        </authorList>
    </citation>
    <scope>NUCLEOTIDE SEQUENCE [LARGE SCALE GENOMIC DNA]</scope>
</reference>
<evidence type="ECO:0000256" key="1">
    <source>
        <dbReference type="SAM" id="MobiDB-lite"/>
    </source>
</evidence>
<accession>A0A3L6RYD6</accession>